<feature type="compositionally biased region" description="Gly residues" evidence="1">
    <location>
        <begin position="470"/>
        <end position="480"/>
    </location>
</feature>
<evidence type="ECO:0000313" key="3">
    <source>
        <dbReference type="Proteomes" id="UP001175000"/>
    </source>
</evidence>
<feature type="region of interest" description="Disordered" evidence="1">
    <location>
        <begin position="1"/>
        <end position="152"/>
    </location>
</feature>
<feature type="compositionally biased region" description="Low complexity" evidence="1">
    <location>
        <begin position="87"/>
        <end position="96"/>
    </location>
</feature>
<dbReference type="Proteomes" id="UP001175000">
    <property type="component" value="Unassembled WGS sequence"/>
</dbReference>
<evidence type="ECO:0000256" key="1">
    <source>
        <dbReference type="SAM" id="MobiDB-lite"/>
    </source>
</evidence>
<feature type="region of interest" description="Disordered" evidence="1">
    <location>
        <begin position="202"/>
        <end position="234"/>
    </location>
</feature>
<reference evidence="2" key="1">
    <citation type="submission" date="2023-06" db="EMBL/GenBank/DDBJ databases">
        <title>Genome-scale phylogeny and comparative genomics of the fungal order Sordariales.</title>
        <authorList>
            <consortium name="Lawrence Berkeley National Laboratory"/>
            <person name="Hensen N."/>
            <person name="Bonometti L."/>
            <person name="Westerberg I."/>
            <person name="Brannstrom I.O."/>
            <person name="Guillou S."/>
            <person name="Cros-Aarteil S."/>
            <person name="Calhoun S."/>
            <person name="Haridas S."/>
            <person name="Kuo A."/>
            <person name="Mondo S."/>
            <person name="Pangilinan J."/>
            <person name="Riley R."/>
            <person name="Labutti K."/>
            <person name="Andreopoulos B."/>
            <person name="Lipzen A."/>
            <person name="Chen C."/>
            <person name="Yanf M."/>
            <person name="Daum C."/>
            <person name="Ng V."/>
            <person name="Clum A."/>
            <person name="Steindorff A."/>
            <person name="Ohm R."/>
            <person name="Martin F."/>
            <person name="Silar P."/>
            <person name="Natvig D."/>
            <person name="Lalanne C."/>
            <person name="Gautier V."/>
            <person name="Ament-Velasquez S.L."/>
            <person name="Kruys A."/>
            <person name="Hutchinson M.I."/>
            <person name="Powell A.J."/>
            <person name="Barry K."/>
            <person name="Miller A.N."/>
            <person name="Grigoriev I.V."/>
            <person name="Debuchy R."/>
            <person name="Gladieux P."/>
            <person name="Thoren M.H."/>
            <person name="Johannesson H."/>
        </authorList>
    </citation>
    <scope>NUCLEOTIDE SEQUENCE</scope>
    <source>
        <strain evidence="2">CBS 606.72</strain>
    </source>
</reference>
<accession>A0AA39X412</accession>
<dbReference type="EMBL" id="JAULSU010000002">
    <property type="protein sequence ID" value="KAK0626909.1"/>
    <property type="molecule type" value="Genomic_DNA"/>
</dbReference>
<name>A0AA39X412_9PEZI</name>
<sequence length="480" mass="51446">MSVADPAEMKTTASHSSAPPEPVSASHAFPRYPVDGEPVRKRPRTTPNSAASPEPKPNGTGISSSSAPSGFGGNKYERLAPAPHINASRSSSASSSLVARPGGRQGPTFKLSSNNKTVKPPVRKMAPPPEIKSLFPRHGNETGPQQPVECLPARWDGTAITTEKPDSDRELPPSVGVYSYWELKQSGNPGFERKTLPTAQLSKISAQLSNGQSHQVPERDQATDRCNHDGRPRTLEELKATLEVEAAAQHPPEQPRRPFKTKASKAPVLVPTKPVPQNQKFVDESLFDNLVYGQNGAATPPPQVRIPASPAGSAEAIKATEPLPPDEPFYADIDPRVHWPQPHSEAWLEVKQNEIEARGRRKAKFGRAAQRIRERQRLEEPTPLDDAVPEKVLRDPAWFRVWKMLHGGGDQGVDAPVVPAGNGNGNGTEAPRRGRKPGPKKQATQVNGLANGNTNGHTNGHANGLTNGYGPAGGAGGSRG</sequence>
<organism evidence="2 3">
    <name type="scientific">Immersiella caudata</name>
    <dbReference type="NCBI Taxonomy" id="314043"/>
    <lineage>
        <taxon>Eukaryota</taxon>
        <taxon>Fungi</taxon>
        <taxon>Dikarya</taxon>
        <taxon>Ascomycota</taxon>
        <taxon>Pezizomycotina</taxon>
        <taxon>Sordariomycetes</taxon>
        <taxon>Sordariomycetidae</taxon>
        <taxon>Sordariales</taxon>
        <taxon>Lasiosphaeriaceae</taxon>
        <taxon>Immersiella</taxon>
    </lineage>
</organism>
<feature type="compositionally biased region" description="Polar residues" evidence="1">
    <location>
        <begin position="202"/>
        <end position="215"/>
    </location>
</feature>
<feature type="region of interest" description="Disordered" evidence="1">
    <location>
        <begin position="410"/>
        <end position="480"/>
    </location>
</feature>
<evidence type="ECO:0000313" key="2">
    <source>
        <dbReference type="EMBL" id="KAK0626909.1"/>
    </source>
</evidence>
<comment type="caution">
    <text evidence="2">The sequence shown here is derived from an EMBL/GenBank/DDBJ whole genome shotgun (WGS) entry which is preliminary data.</text>
</comment>
<keyword evidence="3" id="KW-1185">Reference proteome</keyword>
<gene>
    <name evidence="2" type="ORF">B0T14DRAFT_562775</name>
</gene>
<feature type="region of interest" description="Disordered" evidence="1">
    <location>
        <begin position="247"/>
        <end position="276"/>
    </location>
</feature>
<protein>
    <submittedName>
        <fullName evidence="2">Uncharacterized protein</fullName>
    </submittedName>
</protein>
<dbReference type="AlphaFoldDB" id="A0AA39X412"/>
<feature type="compositionally biased region" description="Basic and acidic residues" evidence="1">
    <location>
        <begin position="216"/>
        <end position="234"/>
    </location>
</feature>
<proteinExistence type="predicted"/>
<feature type="compositionally biased region" description="Low complexity" evidence="1">
    <location>
        <begin position="447"/>
        <end position="469"/>
    </location>
</feature>